<dbReference type="InterPro" id="IPR025453">
    <property type="entry name" value="DUF4309"/>
</dbReference>
<evidence type="ECO:0000313" key="2">
    <source>
        <dbReference type="EMBL" id="SEO04723.1"/>
    </source>
</evidence>
<dbReference type="Pfam" id="PF14172">
    <property type="entry name" value="DUF4309"/>
    <property type="match status" value="1"/>
</dbReference>
<accession>A0A1H8LI65</accession>
<proteinExistence type="predicted"/>
<organism evidence="2 3">
    <name type="scientific">Paenibacillus sophorae</name>
    <dbReference type="NCBI Taxonomy" id="1333845"/>
    <lineage>
        <taxon>Bacteria</taxon>
        <taxon>Bacillati</taxon>
        <taxon>Bacillota</taxon>
        <taxon>Bacilli</taxon>
        <taxon>Bacillales</taxon>
        <taxon>Paenibacillaceae</taxon>
        <taxon>Paenibacillus</taxon>
    </lineage>
</organism>
<evidence type="ECO:0000313" key="3">
    <source>
        <dbReference type="Proteomes" id="UP000198809"/>
    </source>
</evidence>
<name>A0A1H8LI65_9BACL</name>
<dbReference type="Proteomes" id="UP000198809">
    <property type="component" value="Unassembled WGS sequence"/>
</dbReference>
<sequence>MNQEDRRSQCCNLSVCISSVKERNRSKTVKISREMTHMNKYIKMMTAGVILTGMLGLAACSSGGGEASPSPSAAVLPSVPPSADASSAPATSATSPAASDVAPTGSPSGSATPSAAQLTELLELAKQGKAPGIPFAAHTDLIDDVKKAWGEPDKEESAGKGIYATYNAKHAVIGFNKGSLIFDVRSSAAELQQLTLEQIQATLGKPDDIKTSGNDSIYIYKAGAQYQLKFVIPKSAGKVDHISVFSEQDSINNMAG</sequence>
<reference evidence="2 3" key="1">
    <citation type="submission" date="2016-10" db="EMBL/GenBank/DDBJ databases">
        <authorList>
            <person name="de Groot N.N."/>
        </authorList>
    </citation>
    <scope>NUCLEOTIDE SEQUENCE [LARGE SCALE GENOMIC DNA]</scope>
    <source>
        <strain evidence="2 3">CGMCC 1.10238</strain>
    </source>
</reference>
<dbReference type="AlphaFoldDB" id="A0A1H8LI65"/>
<evidence type="ECO:0008006" key="4">
    <source>
        <dbReference type="Google" id="ProtNLM"/>
    </source>
</evidence>
<feature type="region of interest" description="Disordered" evidence="1">
    <location>
        <begin position="61"/>
        <end position="114"/>
    </location>
</feature>
<protein>
    <recommendedName>
        <fullName evidence="4">DUF4309 domain-containing protein</fullName>
    </recommendedName>
</protein>
<dbReference type="STRING" id="1333845.SAMN04487895_104348"/>
<dbReference type="EMBL" id="FODH01000004">
    <property type="protein sequence ID" value="SEO04723.1"/>
    <property type="molecule type" value="Genomic_DNA"/>
</dbReference>
<evidence type="ECO:0000256" key="1">
    <source>
        <dbReference type="SAM" id="MobiDB-lite"/>
    </source>
</evidence>
<gene>
    <name evidence="2" type="ORF">SAMN04487895_104348</name>
</gene>